<comment type="caution">
    <text evidence="2">The sequence shown here is derived from an EMBL/GenBank/DDBJ whole genome shotgun (WGS) entry which is preliminary data.</text>
</comment>
<sequence>MSGDNPPIPAEDARPSRHTIMPAGEDQVPTMDVRTCIEPPSDSANNAVTSTSQCSISPLLRLPKELRDEIYGAAAVSLWMGETRAPIDKDPIDDGSTHLSFIFAYHPHFYNMFIQKLSEHASEYKGLTISPGPVTQPGSPRFAKLIEPMCIMRGLDNVWFNGLAESLSLKLLEQEMTRSFNSAVDLIKIQNRSSHKFLTQLKKSLPTCRPHELYIGKIIGYSIYWAREAFEFAGMTSRQLREAHLYSAFAFQAEAEFMDLIHCDASAGWGIAYPFQHHNGSPTDFEDDGTESYKSAAKHLFYAKELAQSYNILQDLDGDDKALCHKIISPPPEALEVLERKIPLMGTWKVDPEVWRRWGRNGAPWMKKLLQQRHTVDSGIEPERQGALVSQYGAEGVTWHHVAYLRDLFPRVTMITNNPDYQD</sequence>
<dbReference type="EMBL" id="JAQQWK010000009">
    <property type="protein sequence ID" value="KAK8035503.1"/>
    <property type="molecule type" value="Genomic_DNA"/>
</dbReference>
<keyword evidence="3" id="KW-1185">Reference proteome</keyword>
<organism evidence="2 3">
    <name type="scientific">Apiospora rasikravindrae</name>
    <dbReference type="NCBI Taxonomy" id="990691"/>
    <lineage>
        <taxon>Eukaryota</taxon>
        <taxon>Fungi</taxon>
        <taxon>Dikarya</taxon>
        <taxon>Ascomycota</taxon>
        <taxon>Pezizomycotina</taxon>
        <taxon>Sordariomycetes</taxon>
        <taxon>Xylariomycetidae</taxon>
        <taxon>Amphisphaeriales</taxon>
        <taxon>Apiosporaceae</taxon>
        <taxon>Apiospora</taxon>
    </lineage>
</organism>
<protein>
    <submittedName>
        <fullName evidence="2">Uncharacterized protein</fullName>
    </submittedName>
</protein>
<accession>A0ABR1SME7</accession>
<feature type="region of interest" description="Disordered" evidence="1">
    <location>
        <begin position="1"/>
        <end position="23"/>
    </location>
</feature>
<proteinExistence type="predicted"/>
<evidence type="ECO:0000313" key="2">
    <source>
        <dbReference type="EMBL" id="KAK8035503.1"/>
    </source>
</evidence>
<evidence type="ECO:0000256" key="1">
    <source>
        <dbReference type="SAM" id="MobiDB-lite"/>
    </source>
</evidence>
<gene>
    <name evidence="2" type="ORF">PG993_010498</name>
</gene>
<name>A0ABR1SME7_9PEZI</name>
<dbReference type="Proteomes" id="UP001444661">
    <property type="component" value="Unassembled WGS sequence"/>
</dbReference>
<reference evidence="2 3" key="1">
    <citation type="submission" date="2023-01" db="EMBL/GenBank/DDBJ databases">
        <title>Analysis of 21 Apiospora genomes using comparative genomics revels a genus with tremendous synthesis potential of carbohydrate active enzymes and secondary metabolites.</title>
        <authorList>
            <person name="Sorensen T."/>
        </authorList>
    </citation>
    <scope>NUCLEOTIDE SEQUENCE [LARGE SCALE GENOMIC DNA]</scope>
    <source>
        <strain evidence="2 3">CBS 33761</strain>
    </source>
</reference>
<evidence type="ECO:0000313" key="3">
    <source>
        <dbReference type="Proteomes" id="UP001444661"/>
    </source>
</evidence>